<proteinExistence type="predicted"/>
<dbReference type="InParanoid" id="A0A0C3NMA5"/>
<dbReference type="HOGENOM" id="CLU_2705819_0_0_1"/>
<dbReference type="AlphaFoldDB" id="A0A0C3NMA5"/>
<reference evidence="1 2" key="1">
    <citation type="submission" date="2014-04" db="EMBL/GenBank/DDBJ databases">
        <authorList>
            <consortium name="DOE Joint Genome Institute"/>
            <person name="Kuo A."/>
            <person name="Kohler A."/>
            <person name="Costa M.D."/>
            <person name="Nagy L.G."/>
            <person name="Floudas D."/>
            <person name="Copeland A."/>
            <person name="Barry K.W."/>
            <person name="Cichocki N."/>
            <person name="Veneault-Fourrey C."/>
            <person name="LaButti K."/>
            <person name="Lindquist E.A."/>
            <person name="Lipzen A."/>
            <person name="Lundell T."/>
            <person name="Morin E."/>
            <person name="Murat C."/>
            <person name="Sun H."/>
            <person name="Tunlid A."/>
            <person name="Henrissat B."/>
            <person name="Grigoriev I.V."/>
            <person name="Hibbett D.S."/>
            <person name="Martin F."/>
            <person name="Nordberg H.P."/>
            <person name="Cantor M.N."/>
            <person name="Hua S.X."/>
        </authorList>
    </citation>
    <scope>NUCLEOTIDE SEQUENCE [LARGE SCALE GENOMIC DNA]</scope>
    <source>
        <strain evidence="1 2">Marx 270</strain>
    </source>
</reference>
<evidence type="ECO:0000313" key="1">
    <source>
        <dbReference type="EMBL" id="KIN96433.1"/>
    </source>
</evidence>
<evidence type="ECO:0000313" key="2">
    <source>
        <dbReference type="Proteomes" id="UP000054217"/>
    </source>
</evidence>
<accession>A0A0C3NMA5</accession>
<name>A0A0C3NMA5_PISTI</name>
<organism evidence="1 2">
    <name type="scientific">Pisolithus tinctorius Marx 270</name>
    <dbReference type="NCBI Taxonomy" id="870435"/>
    <lineage>
        <taxon>Eukaryota</taxon>
        <taxon>Fungi</taxon>
        <taxon>Dikarya</taxon>
        <taxon>Basidiomycota</taxon>
        <taxon>Agaricomycotina</taxon>
        <taxon>Agaricomycetes</taxon>
        <taxon>Agaricomycetidae</taxon>
        <taxon>Boletales</taxon>
        <taxon>Sclerodermatineae</taxon>
        <taxon>Pisolithaceae</taxon>
        <taxon>Pisolithus</taxon>
    </lineage>
</organism>
<protein>
    <submittedName>
        <fullName evidence="1">Uncharacterized protein</fullName>
    </submittedName>
</protein>
<sequence>MATHLLKAWNSDAVVSRRRANQESQYTSCSFPSPQRQQCRNSTTYLGPTHRLLHHKIANEALCYLRRSITAGL</sequence>
<reference evidence="2" key="2">
    <citation type="submission" date="2015-01" db="EMBL/GenBank/DDBJ databases">
        <title>Evolutionary Origins and Diversification of the Mycorrhizal Mutualists.</title>
        <authorList>
            <consortium name="DOE Joint Genome Institute"/>
            <consortium name="Mycorrhizal Genomics Consortium"/>
            <person name="Kohler A."/>
            <person name="Kuo A."/>
            <person name="Nagy L.G."/>
            <person name="Floudas D."/>
            <person name="Copeland A."/>
            <person name="Barry K.W."/>
            <person name="Cichocki N."/>
            <person name="Veneault-Fourrey C."/>
            <person name="LaButti K."/>
            <person name="Lindquist E.A."/>
            <person name="Lipzen A."/>
            <person name="Lundell T."/>
            <person name="Morin E."/>
            <person name="Murat C."/>
            <person name="Riley R."/>
            <person name="Ohm R."/>
            <person name="Sun H."/>
            <person name="Tunlid A."/>
            <person name="Henrissat B."/>
            <person name="Grigoriev I.V."/>
            <person name="Hibbett D.S."/>
            <person name="Martin F."/>
        </authorList>
    </citation>
    <scope>NUCLEOTIDE SEQUENCE [LARGE SCALE GENOMIC DNA]</scope>
    <source>
        <strain evidence="2">Marx 270</strain>
    </source>
</reference>
<gene>
    <name evidence="1" type="ORF">M404DRAFT_245760</name>
</gene>
<dbReference type="Proteomes" id="UP000054217">
    <property type="component" value="Unassembled WGS sequence"/>
</dbReference>
<keyword evidence="2" id="KW-1185">Reference proteome</keyword>
<dbReference type="EMBL" id="KN832046">
    <property type="protein sequence ID" value="KIN96433.1"/>
    <property type="molecule type" value="Genomic_DNA"/>
</dbReference>